<evidence type="ECO:0000256" key="7">
    <source>
        <dbReference type="PIRNR" id="PIRNR003107"/>
    </source>
</evidence>
<accession>A0A4U1D9Y2</accession>
<comment type="similarity">
    <text evidence="2 7">Belongs to the PhoU family.</text>
</comment>
<keyword evidence="6 7" id="KW-0592">Phosphate transport</keyword>
<dbReference type="RefSeq" id="WP_136829068.1">
    <property type="nucleotide sequence ID" value="NZ_SWBM01000001.1"/>
</dbReference>
<dbReference type="PANTHER" id="PTHR42930">
    <property type="entry name" value="PHOSPHATE-SPECIFIC TRANSPORT SYSTEM ACCESSORY PROTEIN PHOU"/>
    <property type="match status" value="1"/>
</dbReference>
<gene>
    <name evidence="9" type="primary">phoU</name>
    <name evidence="9" type="ORF">FA727_02070</name>
</gene>
<evidence type="ECO:0000256" key="6">
    <source>
        <dbReference type="ARBA" id="ARBA00022592"/>
    </source>
</evidence>
<dbReference type="AlphaFoldDB" id="A0A4U1D9Y2"/>
<comment type="caution">
    <text evidence="9">The sequence shown here is derived from an EMBL/GenBank/DDBJ whole genome shotgun (WGS) entry which is preliminary data.</text>
</comment>
<dbReference type="InterPro" id="IPR028366">
    <property type="entry name" value="PhoU"/>
</dbReference>
<dbReference type="InterPro" id="IPR038078">
    <property type="entry name" value="PhoU-like_sf"/>
</dbReference>
<dbReference type="Proteomes" id="UP000307756">
    <property type="component" value="Unassembled WGS sequence"/>
</dbReference>
<dbReference type="NCBIfam" id="TIGR02135">
    <property type="entry name" value="phoU_full"/>
    <property type="match status" value="1"/>
</dbReference>
<evidence type="ECO:0000259" key="8">
    <source>
        <dbReference type="Pfam" id="PF01895"/>
    </source>
</evidence>
<dbReference type="OrthoDB" id="9814256at2"/>
<dbReference type="GO" id="GO:0045936">
    <property type="term" value="P:negative regulation of phosphate metabolic process"/>
    <property type="evidence" value="ECO:0007669"/>
    <property type="project" value="InterPro"/>
</dbReference>
<dbReference type="PIRSF" id="PIRSF003107">
    <property type="entry name" value="PhoU"/>
    <property type="match status" value="1"/>
</dbReference>
<dbReference type="GO" id="GO:0006817">
    <property type="term" value="P:phosphate ion transport"/>
    <property type="evidence" value="ECO:0007669"/>
    <property type="project" value="UniProtKB-KW"/>
</dbReference>
<dbReference type="EMBL" id="SWBM01000001">
    <property type="protein sequence ID" value="TKC18357.1"/>
    <property type="molecule type" value="Genomic_DNA"/>
</dbReference>
<evidence type="ECO:0000313" key="10">
    <source>
        <dbReference type="Proteomes" id="UP000307756"/>
    </source>
</evidence>
<dbReference type="GO" id="GO:0030643">
    <property type="term" value="P:intracellular phosphate ion homeostasis"/>
    <property type="evidence" value="ECO:0007669"/>
    <property type="project" value="InterPro"/>
</dbReference>
<organism evidence="9 10">
    <name type="scientific">Robertmurraya kyonggiensis</name>
    <dbReference type="NCBI Taxonomy" id="1037680"/>
    <lineage>
        <taxon>Bacteria</taxon>
        <taxon>Bacillati</taxon>
        <taxon>Bacillota</taxon>
        <taxon>Bacilli</taxon>
        <taxon>Bacillales</taxon>
        <taxon>Bacillaceae</taxon>
        <taxon>Robertmurraya</taxon>
    </lineage>
</organism>
<comment type="subunit">
    <text evidence="3 7">Homodimer.</text>
</comment>
<sequence length="218" mass="24883">MVVRENFENSLQELQVKMEEMTQLTVESLEKAFNALKTQDVELALRVIEEDNEIDDLEEEINQLAIWLMVKEQPVARDLRKIIGAIKISSEVERIADFGVNIAKATIKIGSGNSLMNITSLEAMKNVCITMLNKALISFFDENMALAKEVGDMDDEVDEYSDVTYKQLTSHLCEKQEETNQLVQLLFVNRYLERTADHITNIAESAAYLIKGRKYDLN</sequence>
<dbReference type="Gene3D" id="1.20.58.220">
    <property type="entry name" value="Phosphate transport system protein phou homolog 2, domain 2"/>
    <property type="match status" value="2"/>
</dbReference>
<keyword evidence="4 7" id="KW-0813">Transport</keyword>
<dbReference type="InterPro" id="IPR026022">
    <property type="entry name" value="PhoU_dom"/>
</dbReference>
<feature type="domain" description="PhoU" evidence="8">
    <location>
        <begin position="122"/>
        <end position="205"/>
    </location>
</feature>
<dbReference type="GO" id="GO:0005737">
    <property type="term" value="C:cytoplasm"/>
    <property type="evidence" value="ECO:0007669"/>
    <property type="project" value="UniProtKB-SubCell"/>
</dbReference>
<feature type="domain" description="PhoU" evidence="8">
    <location>
        <begin position="19"/>
        <end position="105"/>
    </location>
</feature>
<comment type="function">
    <text evidence="7">Plays a role in the regulation of phosphate uptake.</text>
</comment>
<evidence type="ECO:0000256" key="2">
    <source>
        <dbReference type="ARBA" id="ARBA00008107"/>
    </source>
</evidence>
<dbReference type="Pfam" id="PF01895">
    <property type="entry name" value="PhoU"/>
    <property type="match status" value="2"/>
</dbReference>
<dbReference type="SUPFAM" id="SSF109755">
    <property type="entry name" value="PhoU-like"/>
    <property type="match status" value="1"/>
</dbReference>
<proteinExistence type="inferred from homology"/>
<name>A0A4U1D9Y2_9BACI</name>
<evidence type="ECO:0000256" key="1">
    <source>
        <dbReference type="ARBA" id="ARBA00004496"/>
    </source>
</evidence>
<comment type="subcellular location">
    <subcellularLocation>
        <location evidence="1 7">Cytoplasm</location>
    </subcellularLocation>
</comment>
<keyword evidence="5 7" id="KW-0963">Cytoplasm</keyword>
<keyword evidence="10" id="KW-1185">Reference proteome</keyword>
<protein>
    <recommendedName>
        <fullName evidence="7">Phosphate-specific transport system accessory protein PhoU</fullName>
    </recommendedName>
</protein>
<evidence type="ECO:0000256" key="4">
    <source>
        <dbReference type="ARBA" id="ARBA00022448"/>
    </source>
</evidence>
<dbReference type="PANTHER" id="PTHR42930:SF3">
    <property type="entry name" value="PHOSPHATE-SPECIFIC TRANSPORT SYSTEM ACCESSORY PROTEIN PHOU"/>
    <property type="match status" value="1"/>
</dbReference>
<evidence type="ECO:0000256" key="3">
    <source>
        <dbReference type="ARBA" id="ARBA00011738"/>
    </source>
</evidence>
<evidence type="ECO:0000313" key="9">
    <source>
        <dbReference type="EMBL" id="TKC18357.1"/>
    </source>
</evidence>
<dbReference type="FunFam" id="1.20.58.220:FF:000004">
    <property type="entry name" value="Phosphate-specific transport system accessory protein PhoU"/>
    <property type="match status" value="1"/>
</dbReference>
<evidence type="ECO:0000256" key="5">
    <source>
        <dbReference type="ARBA" id="ARBA00022490"/>
    </source>
</evidence>
<reference evidence="9 10" key="1">
    <citation type="journal article" date="2011" name="J. Microbiol.">
        <title>Bacillus kyonggiensis sp. nov., isolated from soil of a lettuce field.</title>
        <authorList>
            <person name="Dong K."/>
            <person name="Lee S."/>
        </authorList>
    </citation>
    <scope>NUCLEOTIDE SEQUENCE [LARGE SCALE GENOMIC DNA]</scope>
    <source>
        <strain evidence="9 10">NB22</strain>
    </source>
</reference>